<dbReference type="AlphaFoldDB" id="A0A8X6WJ39"/>
<accession>A0A8X6WJ39</accession>
<sequence>MDLMGSGGQVTNPESRLGAFARQMSARTVRRRFAAALNLNSETLAVATLETLPVVDHRQERLLWCDKRRP</sequence>
<name>A0A8X6WJ39_TRICX</name>
<proteinExistence type="predicted"/>
<dbReference type="Proteomes" id="UP000887159">
    <property type="component" value="Unassembled WGS sequence"/>
</dbReference>
<evidence type="ECO:0000313" key="1">
    <source>
        <dbReference type="EMBL" id="GFY35934.1"/>
    </source>
</evidence>
<dbReference type="EMBL" id="BMAU01021435">
    <property type="protein sequence ID" value="GFY35934.1"/>
    <property type="molecule type" value="Genomic_DNA"/>
</dbReference>
<gene>
    <name evidence="1" type="ORF">TNCV_4843061</name>
</gene>
<keyword evidence="2" id="KW-1185">Reference proteome</keyword>
<evidence type="ECO:0000313" key="2">
    <source>
        <dbReference type="Proteomes" id="UP000887159"/>
    </source>
</evidence>
<comment type="caution">
    <text evidence="1">The sequence shown here is derived from an EMBL/GenBank/DDBJ whole genome shotgun (WGS) entry which is preliminary data.</text>
</comment>
<protein>
    <submittedName>
        <fullName evidence="1">Uncharacterized protein</fullName>
    </submittedName>
</protein>
<organism evidence="1 2">
    <name type="scientific">Trichonephila clavipes</name>
    <name type="common">Golden silk orbweaver</name>
    <name type="synonym">Nephila clavipes</name>
    <dbReference type="NCBI Taxonomy" id="2585209"/>
    <lineage>
        <taxon>Eukaryota</taxon>
        <taxon>Metazoa</taxon>
        <taxon>Ecdysozoa</taxon>
        <taxon>Arthropoda</taxon>
        <taxon>Chelicerata</taxon>
        <taxon>Arachnida</taxon>
        <taxon>Araneae</taxon>
        <taxon>Araneomorphae</taxon>
        <taxon>Entelegynae</taxon>
        <taxon>Araneoidea</taxon>
        <taxon>Nephilidae</taxon>
        <taxon>Trichonephila</taxon>
    </lineage>
</organism>
<reference evidence="1" key="1">
    <citation type="submission" date="2020-08" db="EMBL/GenBank/DDBJ databases">
        <title>Multicomponent nature underlies the extraordinary mechanical properties of spider dragline silk.</title>
        <authorList>
            <person name="Kono N."/>
            <person name="Nakamura H."/>
            <person name="Mori M."/>
            <person name="Yoshida Y."/>
            <person name="Ohtoshi R."/>
            <person name="Malay A.D."/>
            <person name="Moran D.A.P."/>
            <person name="Tomita M."/>
            <person name="Numata K."/>
            <person name="Arakawa K."/>
        </authorList>
    </citation>
    <scope>NUCLEOTIDE SEQUENCE</scope>
</reference>